<dbReference type="InterPro" id="IPR051604">
    <property type="entry name" value="Ergot_Alk_Oxidoreductase"/>
</dbReference>
<dbReference type="Proteomes" id="UP000292027">
    <property type="component" value="Unassembled WGS sequence"/>
</dbReference>
<dbReference type="PANTHER" id="PTHR43162">
    <property type="match status" value="1"/>
</dbReference>
<comment type="caution">
    <text evidence="2">The sequence shown here is derived from an EMBL/GenBank/DDBJ whole genome shotgun (WGS) entry which is preliminary data.</text>
</comment>
<dbReference type="RefSeq" id="WP_130439971.1">
    <property type="nucleotide sequence ID" value="NZ_SHKR01000011.1"/>
</dbReference>
<gene>
    <name evidence="2" type="ORF">EV645_0888</name>
</gene>
<name>A0A4Q7X889_9ACTN</name>
<dbReference type="Gene3D" id="3.40.50.720">
    <property type="entry name" value="NAD(P)-binding Rossmann-like Domain"/>
    <property type="match status" value="1"/>
</dbReference>
<protein>
    <submittedName>
        <fullName evidence="2">Uncharacterized protein YbjT (DUF2867 family)</fullName>
    </submittedName>
</protein>
<dbReference type="InterPro" id="IPR016040">
    <property type="entry name" value="NAD(P)-bd_dom"/>
</dbReference>
<evidence type="ECO:0000259" key="1">
    <source>
        <dbReference type="Pfam" id="PF13460"/>
    </source>
</evidence>
<dbReference type="OrthoDB" id="116343at2"/>
<dbReference type="AlphaFoldDB" id="A0A4Q7X889"/>
<sequence length="273" mass="28488">MILVTGATGTIGSELLRQLVARGIPAVGMTRGELPGFVQADFEHPDSLRKAIDGVGTVFLLSAPGPRVPEHDQAMVAVTVGSSVGKIVKLSAIGTTDEKMPGNWHAAGESAVRESGLAWTILRPAGFASNVLRWLPAIRAGQPIPNQTGEGEHAFVDPRDVAAVAAAALVSGDHDGQTYTLTGPELLSVPDQVAVMSDILGQALQVVDVPLDVYAEQLRAAGLDEGFVSVAVRGAALVRDGGERTMTKDVEQVLGRPAGTFRAWVESNRAAFA</sequence>
<feature type="domain" description="NAD(P)-binding" evidence="1">
    <location>
        <begin position="6"/>
        <end position="169"/>
    </location>
</feature>
<dbReference type="InterPro" id="IPR036291">
    <property type="entry name" value="NAD(P)-bd_dom_sf"/>
</dbReference>
<evidence type="ECO:0000313" key="3">
    <source>
        <dbReference type="Proteomes" id="UP000292027"/>
    </source>
</evidence>
<dbReference type="SUPFAM" id="SSF51735">
    <property type="entry name" value="NAD(P)-binding Rossmann-fold domains"/>
    <property type="match status" value="1"/>
</dbReference>
<dbReference type="Pfam" id="PF13460">
    <property type="entry name" value="NAD_binding_10"/>
    <property type="match status" value="1"/>
</dbReference>
<dbReference type="Gene3D" id="3.90.25.10">
    <property type="entry name" value="UDP-galactose 4-epimerase, domain 1"/>
    <property type="match status" value="1"/>
</dbReference>
<dbReference type="EMBL" id="SHKR01000011">
    <property type="protein sequence ID" value="RZU18689.1"/>
    <property type="molecule type" value="Genomic_DNA"/>
</dbReference>
<accession>A0A4Q7X889</accession>
<dbReference type="PANTHER" id="PTHR43162:SF1">
    <property type="entry name" value="PRESTALK A DIFFERENTIATION PROTEIN A"/>
    <property type="match status" value="1"/>
</dbReference>
<keyword evidence="3" id="KW-1185">Reference proteome</keyword>
<reference evidence="2 3" key="1">
    <citation type="journal article" date="2015" name="Stand. Genomic Sci.">
        <title>Genomic Encyclopedia of Bacterial and Archaeal Type Strains, Phase III: the genomes of soil and plant-associated and newly described type strains.</title>
        <authorList>
            <person name="Whitman W.B."/>
            <person name="Woyke T."/>
            <person name="Klenk H.P."/>
            <person name="Zhou Y."/>
            <person name="Lilburn T.G."/>
            <person name="Beck B.J."/>
            <person name="De Vos P."/>
            <person name="Vandamme P."/>
            <person name="Eisen J.A."/>
            <person name="Garrity G."/>
            <person name="Hugenholtz P."/>
            <person name="Kyrpides N.C."/>
        </authorList>
    </citation>
    <scope>NUCLEOTIDE SEQUENCE [LARGE SCALE GENOMIC DNA]</scope>
    <source>
        <strain evidence="2 3">VKM Ac-2540</strain>
    </source>
</reference>
<evidence type="ECO:0000313" key="2">
    <source>
        <dbReference type="EMBL" id="RZU18689.1"/>
    </source>
</evidence>
<organism evidence="2 3">
    <name type="scientific">Kribbella rubisoli</name>
    <dbReference type="NCBI Taxonomy" id="3075929"/>
    <lineage>
        <taxon>Bacteria</taxon>
        <taxon>Bacillati</taxon>
        <taxon>Actinomycetota</taxon>
        <taxon>Actinomycetes</taxon>
        <taxon>Propionibacteriales</taxon>
        <taxon>Kribbellaceae</taxon>
        <taxon>Kribbella</taxon>
    </lineage>
</organism>
<proteinExistence type="predicted"/>